<evidence type="ECO:0000313" key="7">
    <source>
        <dbReference type="EMBL" id="QJR09860.1"/>
    </source>
</evidence>
<name>A0A6M4GR85_9PROT</name>
<dbReference type="PANTHER" id="PTHR13887:SF14">
    <property type="entry name" value="DISULFIDE BOND FORMATION PROTEIN D"/>
    <property type="match status" value="1"/>
</dbReference>
<dbReference type="AlphaFoldDB" id="A0A6M4GR85"/>
<keyword evidence="4" id="KW-1015">Disulfide bond</keyword>
<dbReference type="PANTHER" id="PTHR13887">
    <property type="entry name" value="GLUTATHIONE S-TRANSFERASE KAPPA"/>
    <property type="match status" value="1"/>
</dbReference>
<evidence type="ECO:0000256" key="4">
    <source>
        <dbReference type="ARBA" id="ARBA00023157"/>
    </source>
</evidence>
<dbReference type="Proteomes" id="UP000501534">
    <property type="component" value="Chromosome"/>
</dbReference>
<proteinExistence type="inferred from homology"/>
<dbReference type="SUPFAM" id="SSF52833">
    <property type="entry name" value="Thioredoxin-like"/>
    <property type="match status" value="1"/>
</dbReference>
<comment type="similarity">
    <text evidence="1">Belongs to the thioredoxin family. DsbA subfamily.</text>
</comment>
<dbReference type="CDD" id="cd02972">
    <property type="entry name" value="DsbA_family"/>
    <property type="match status" value="1"/>
</dbReference>
<dbReference type="InterPro" id="IPR036249">
    <property type="entry name" value="Thioredoxin-like_sf"/>
</dbReference>
<organism evidence="7 8">
    <name type="scientific">Usitatibacter rugosus</name>
    <dbReference type="NCBI Taxonomy" id="2732067"/>
    <lineage>
        <taxon>Bacteria</taxon>
        <taxon>Pseudomonadati</taxon>
        <taxon>Pseudomonadota</taxon>
        <taxon>Betaproteobacteria</taxon>
        <taxon>Nitrosomonadales</taxon>
        <taxon>Usitatibacteraceae</taxon>
        <taxon>Usitatibacter</taxon>
    </lineage>
</organism>
<dbReference type="InterPro" id="IPR012336">
    <property type="entry name" value="Thioredoxin-like_fold"/>
</dbReference>
<dbReference type="Gene3D" id="3.40.30.10">
    <property type="entry name" value="Glutaredoxin"/>
    <property type="match status" value="1"/>
</dbReference>
<dbReference type="KEGG" id="uru:DSM104443_00910"/>
<dbReference type="EMBL" id="CP053069">
    <property type="protein sequence ID" value="QJR09860.1"/>
    <property type="molecule type" value="Genomic_DNA"/>
</dbReference>
<keyword evidence="2" id="KW-0732">Signal</keyword>
<sequence length="187" mass="20480">MGSGILSGMKRVLRTPVGASDHVIGEASAAVTVVEYGDFECPYCAEASSGIHLMLLRYPGSVRFAFRHFPQEDVHPHAVLAAEASEAAAIQGKFWPMHDRLFRRQRNLTRSDLNAVAREIKLDLAAFSLAMDGHVSLTRIKAMAADGRKSGVRSTPTIFINGKPFDVAFDLQHLYDEIDKELAALGK</sequence>
<evidence type="ECO:0000256" key="3">
    <source>
        <dbReference type="ARBA" id="ARBA00023002"/>
    </source>
</evidence>
<keyword evidence="3" id="KW-0560">Oxidoreductase</keyword>
<evidence type="ECO:0000256" key="5">
    <source>
        <dbReference type="ARBA" id="ARBA00023284"/>
    </source>
</evidence>
<dbReference type="Pfam" id="PF13462">
    <property type="entry name" value="Thioredoxin_4"/>
    <property type="match status" value="1"/>
</dbReference>
<gene>
    <name evidence="7" type="primary">bdbD</name>
    <name evidence="7" type="ORF">DSM104443_00910</name>
</gene>
<accession>A0A6M4GR85</accession>
<reference evidence="7 8" key="1">
    <citation type="submission" date="2020-04" db="EMBL/GenBank/DDBJ databases">
        <title>Usitatibacter rugosus gen. nov., sp. nov. and Usitatibacter palustris sp. nov., novel members of Usitatibacteraceae fam. nov. within the order Nitrosomonadales isolated from soil.</title>
        <authorList>
            <person name="Huber K.J."/>
            <person name="Neumann-Schaal M."/>
            <person name="Geppert A."/>
            <person name="Luckner M."/>
            <person name="Wanner G."/>
            <person name="Overmann J."/>
        </authorList>
    </citation>
    <scope>NUCLEOTIDE SEQUENCE [LARGE SCALE GENOMIC DNA]</scope>
    <source>
        <strain evidence="7 8">0125_3</strain>
    </source>
</reference>
<dbReference type="GO" id="GO:0016491">
    <property type="term" value="F:oxidoreductase activity"/>
    <property type="evidence" value="ECO:0007669"/>
    <property type="project" value="UniProtKB-KW"/>
</dbReference>
<evidence type="ECO:0000256" key="2">
    <source>
        <dbReference type="ARBA" id="ARBA00022729"/>
    </source>
</evidence>
<evidence type="ECO:0000256" key="1">
    <source>
        <dbReference type="ARBA" id="ARBA00005791"/>
    </source>
</evidence>
<feature type="domain" description="Thioredoxin-like fold" evidence="6">
    <location>
        <begin position="21"/>
        <end position="179"/>
    </location>
</feature>
<protein>
    <submittedName>
        <fullName evidence="7">Disulfide bond formation protein D</fullName>
    </submittedName>
</protein>
<keyword evidence="5" id="KW-0676">Redox-active center</keyword>
<evidence type="ECO:0000313" key="8">
    <source>
        <dbReference type="Proteomes" id="UP000501534"/>
    </source>
</evidence>
<evidence type="ECO:0000259" key="6">
    <source>
        <dbReference type="Pfam" id="PF13462"/>
    </source>
</evidence>
<keyword evidence="8" id="KW-1185">Reference proteome</keyword>